<organism evidence="2 3">
    <name type="scientific">Aliidiomarina haloalkalitolerans</name>
    <dbReference type="NCBI Taxonomy" id="859059"/>
    <lineage>
        <taxon>Bacteria</taxon>
        <taxon>Pseudomonadati</taxon>
        <taxon>Pseudomonadota</taxon>
        <taxon>Gammaproteobacteria</taxon>
        <taxon>Alteromonadales</taxon>
        <taxon>Idiomarinaceae</taxon>
        <taxon>Aliidiomarina</taxon>
    </lineage>
</organism>
<dbReference type="AlphaFoldDB" id="A0A432VRZ2"/>
<reference evidence="2 3" key="1">
    <citation type="journal article" date="2011" name="Front. Microbiol.">
        <title>Genomic signatures of strain selection and enhancement in Bacillus atrophaeus var. globigii, a historical biowarfare simulant.</title>
        <authorList>
            <person name="Gibbons H.S."/>
            <person name="Broomall S.M."/>
            <person name="McNew L.A."/>
            <person name="Daligault H."/>
            <person name="Chapman C."/>
            <person name="Bruce D."/>
            <person name="Karavis M."/>
            <person name="Krepps M."/>
            <person name="McGregor P.A."/>
            <person name="Hong C."/>
            <person name="Park K.H."/>
            <person name="Akmal A."/>
            <person name="Feldman A."/>
            <person name="Lin J.S."/>
            <person name="Chang W.E."/>
            <person name="Higgs B.W."/>
            <person name="Demirev P."/>
            <person name="Lindquist J."/>
            <person name="Liem A."/>
            <person name="Fochler E."/>
            <person name="Read T.D."/>
            <person name="Tapia R."/>
            <person name="Johnson S."/>
            <person name="Bishop-Lilly K.A."/>
            <person name="Detter C."/>
            <person name="Han C."/>
            <person name="Sozhamannan S."/>
            <person name="Rosenzweig C.N."/>
            <person name="Skowronski E.W."/>
        </authorList>
    </citation>
    <scope>NUCLEOTIDE SEQUENCE [LARGE SCALE GENOMIC DNA]</scope>
    <source>
        <strain evidence="2 3">AK5</strain>
    </source>
</reference>
<evidence type="ECO:0000313" key="3">
    <source>
        <dbReference type="Proteomes" id="UP000288212"/>
    </source>
</evidence>
<protein>
    <submittedName>
        <fullName evidence="2">DUF3617 domain-containing protein</fullName>
    </submittedName>
</protein>
<feature type="region of interest" description="Disordered" evidence="1">
    <location>
        <begin position="1"/>
        <end position="22"/>
    </location>
</feature>
<accession>A0A432VRZ2</accession>
<sequence length="209" mass="23228">MRHLQKTVHSKMKNKPNGLKLSLPIWQPSKRGKAMNKLTMLVATLAVGFSTTTLADTIKLDIQPGKWKHEYSMSSESGVFEEAMNEVRKQLDALPAAQRRMVEDMMASQGMSLDMQGASLEICLTESDLQQGLLPQQDGCTQEVTEQSGDVFQVTFACDSNPPTSGQGTFRVHDPRTYSALVTVNTEFNGNPEILTMEQKGTWLQQECD</sequence>
<feature type="compositionally biased region" description="Basic residues" evidence="1">
    <location>
        <begin position="1"/>
        <end position="14"/>
    </location>
</feature>
<proteinExistence type="predicted"/>
<name>A0A432VRZ2_9GAMM</name>
<dbReference type="InterPro" id="IPR022061">
    <property type="entry name" value="DUF3617"/>
</dbReference>
<dbReference type="Pfam" id="PF12276">
    <property type="entry name" value="DUF3617"/>
    <property type="match status" value="1"/>
</dbReference>
<comment type="caution">
    <text evidence="2">The sequence shown here is derived from an EMBL/GenBank/DDBJ whole genome shotgun (WGS) entry which is preliminary data.</text>
</comment>
<dbReference type="Proteomes" id="UP000288212">
    <property type="component" value="Unassembled WGS sequence"/>
</dbReference>
<evidence type="ECO:0000313" key="2">
    <source>
        <dbReference type="EMBL" id="RUO19125.1"/>
    </source>
</evidence>
<dbReference type="EMBL" id="PIPI01000006">
    <property type="protein sequence ID" value="RUO19125.1"/>
    <property type="molecule type" value="Genomic_DNA"/>
</dbReference>
<evidence type="ECO:0000256" key="1">
    <source>
        <dbReference type="SAM" id="MobiDB-lite"/>
    </source>
</evidence>
<keyword evidence="3" id="KW-1185">Reference proteome</keyword>
<gene>
    <name evidence="2" type="ORF">CWE06_08790</name>
</gene>